<name>A0A150LCL1_9BACI</name>
<dbReference type="Proteomes" id="UP000075683">
    <property type="component" value="Unassembled WGS sequence"/>
</dbReference>
<reference evidence="1 2" key="1">
    <citation type="submission" date="2016-01" db="EMBL/GenBank/DDBJ databases">
        <title>Draft Genome Sequences of Seven Thermophilic Sporeformers Isolated from Foods.</title>
        <authorList>
            <person name="Berendsen E.M."/>
            <person name="Wells-Bennik M.H."/>
            <person name="Krawcyk A.O."/>
            <person name="De Jong A."/>
            <person name="Holsappel S."/>
            <person name="Eijlander R.T."/>
            <person name="Kuipers O.P."/>
        </authorList>
    </citation>
    <scope>NUCLEOTIDE SEQUENCE [LARGE SCALE GENOMIC DNA]</scope>
    <source>
        <strain evidence="1 2">B4135</strain>
    </source>
</reference>
<gene>
    <name evidence="1" type="ORF">B4135_3796</name>
</gene>
<dbReference type="EMBL" id="LQYT01000130">
    <property type="protein sequence ID" value="KYD09472.1"/>
    <property type="molecule type" value="Genomic_DNA"/>
</dbReference>
<evidence type="ECO:0000313" key="2">
    <source>
        <dbReference type="Proteomes" id="UP000075683"/>
    </source>
</evidence>
<sequence>MFHWKLSFRRGHWSRFPGRLSDRPCRSPASHCNTHAFQCISLQ</sequence>
<comment type="caution">
    <text evidence="1">The sequence shown here is derived from an EMBL/GenBank/DDBJ whole genome shotgun (WGS) entry which is preliminary data.</text>
</comment>
<evidence type="ECO:0000313" key="1">
    <source>
        <dbReference type="EMBL" id="KYD09472.1"/>
    </source>
</evidence>
<protein>
    <submittedName>
        <fullName evidence="1">Uncharacterized protein</fullName>
    </submittedName>
</protein>
<dbReference type="AlphaFoldDB" id="A0A150LCL1"/>
<organism evidence="1 2">
    <name type="scientific">Caldibacillus debilis</name>
    <dbReference type="NCBI Taxonomy" id="301148"/>
    <lineage>
        <taxon>Bacteria</taxon>
        <taxon>Bacillati</taxon>
        <taxon>Bacillota</taxon>
        <taxon>Bacilli</taxon>
        <taxon>Bacillales</taxon>
        <taxon>Bacillaceae</taxon>
        <taxon>Caldibacillus</taxon>
    </lineage>
</organism>
<dbReference type="STRING" id="301148.B4135_3796"/>
<accession>A0A150LCL1</accession>
<proteinExistence type="predicted"/>